<protein>
    <submittedName>
        <fullName evidence="1">Coenzyme PQQ synthesis protein D (PqqD)</fullName>
    </submittedName>
</protein>
<dbReference type="OrthoDB" id="9800554at2"/>
<dbReference type="InterPro" id="IPR041881">
    <property type="entry name" value="PqqD_sf"/>
</dbReference>
<name>A0A1M7JTU6_9PSED</name>
<dbReference type="Proteomes" id="UP000183983">
    <property type="component" value="Unassembled WGS sequence"/>
</dbReference>
<reference evidence="1 2" key="1">
    <citation type="submission" date="2016-11" db="EMBL/GenBank/DDBJ databases">
        <authorList>
            <person name="Jaros S."/>
            <person name="Januszkiewicz K."/>
            <person name="Wedrychowicz H."/>
        </authorList>
    </citation>
    <scope>NUCLEOTIDE SEQUENCE [LARGE SCALE GENOMIC DNA]</scope>
    <source>
        <strain evidence="1 2">LMG 26898</strain>
    </source>
</reference>
<dbReference type="RefSeq" id="WP_073162155.1">
    <property type="nucleotide sequence ID" value="NZ_FRDA01000001.1"/>
</dbReference>
<dbReference type="Gene3D" id="1.10.10.1150">
    <property type="entry name" value="Coenzyme PQQ synthesis protein D (PqqD)"/>
    <property type="match status" value="1"/>
</dbReference>
<dbReference type="Pfam" id="PF05402">
    <property type="entry name" value="PqqD"/>
    <property type="match status" value="1"/>
</dbReference>
<sequence length="99" mass="10945">MEGKRFRNGVFQRAEGLLAAEAGEDLLMMNVELGRYFNLNSVGARIFALLEQPMTQQALVAALTNEYEVSEQVAFDELETFLGVLYERGLVTVSDGPAN</sequence>
<gene>
    <name evidence="1" type="ORF">SAMN05216593_101543</name>
</gene>
<dbReference type="STRING" id="1190415.SAMN05216593_101543"/>
<evidence type="ECO:0000313" key="1">
    <source>
        <dbReference type="EMBL" id="SHM56335.1"/>
    </source>
</evidence>
<dbReference type="InterPro" id="IPR008792">
    <property type="entry name" value="PQQD"/>
</dbReference>
<dbReference type="EMBL" id="FRDA01000001">
    <property type="protein sequence ID" value="SHM56335.1"/>
    <property type="molecule type" value="Genomic_DNA"/>
</dbReference>
<accession>A0A1M7JTU6</accession>
<evidence type="ECO:0000313" key="2">
    <source>
        <dbReference type="Proteomes" id="UP000183983"/>
    </source>
</evidence>
<proteinExistence type="predicted"/>
<dbReference type="AlphaFoldDB" id="A0A1M7JTU6"/>
<organism evidence="1 2">
    <name type="scientific">Pseudomonas asturiensis</name>
    <dbReference type="NCBI Taxonomy" id="1190415"/>
    <lineage>
        <taxon>Bacteria</taxon>
        <taxon>Pseudomonadati</taxon>
        <taxon>Pseudomonadota</taxon>
        <taxon>Gammaproteobacteria</taxon>
        <taxon>Pseudomonadales</taxon>
        <taxon>Pseudomonadaceae</taxon>
        <taxon>Pseudomonas</taxon>
    </lineage>
</organism>